<sequence length="86" mass="10014">MPRLNPFSLQMQITRMFDQGQSFFATTRVQDWLREHNQDPNAYDISFVQKPAPPGSGQVMVVEIGLQRRDGQPVDPWLLEEVNRWA</sequence>
<reference evidence="1" key="1">
    <citation type="submission" date="2020-05" db="EMBL/GenBank/DDBJ databases">
        <authorList>
            <person name="Zhu T."/>
            <person name="Keshari N."/>
            <person name="Lu X."/>
        </authorList>
    </citation>
    <scope>NUCLEOTIDE SEQUENCE</scope>
    <source>
        <strain evidence="1">NK1-12</strain>
    </source>
</reference>
<accession>A0AA96WJ01</accession>
<evidence type="ECO:0000313" key="1">
    <source>
        <dbReference type="EMBL" id="WNZ26019.1"/>
    </source>
</evidence>
<dbReference type="RefSeq" id="WP_316432213.1">
    <property type="nucleotide sequence ID" value="NZ_CP053586.1"/>
</dbReference>
<name>A0AA96WJ01_9CYAN</name>
<dbReference type="AlphaFoldDB" id="A0AA96WJ01"/>
<organism evidence="1">
    <name type="scientific">Leptolyngbya sp. NK1-12</name>
    <dbReference type="NCBI Taxonomy" id="2547451"/>
    <lineage>
        <taxon>Bacteria</taxon>
        <taxon>Bacillati</taxon>
        <taxon>Cyanobacteriota</taxon>
        <taxon>Cyanophyceae</taxon>
        <taxon>Leptolyngbyales</taxon>
        <taxon>Leptolyngbyaceae</taxon>
        <taxon>Leptolyngbya group</taxon>
        <taxon>Leptolyngbya</taxon>
    </lineage>
</organism>
<gene>
    <name evidence="1" type="ORF">HJG54_26475</name>
</gene>
<dbReference type="EMBL" id="CP053586">
    <property type="protein sequence ID" value="WNZ26019.1"/>
    <property type="molecule type" value="Genomic_DNA"/>
</dbReference>
<proteinExistence type="predicted"/>
<protein>
    <submittedName>
        <fullName evidence="1">Uncharacterized protein</fullName>
    </submittedName>
</protein>